<dbReference type="RefSeq" id="WP_015358939.1">
    <property type="nucleotide sequence ID" value="NZ_CP014672.1"/>
</dbReference>
<reference evidence="2 3" key="1">
    <citation type="submission" date="2016-02" db="EMBL/GenBank/DDBJ databases">
        <title>Comparison of Clostridium stercorarium subspecies using comparative genomics and transcriptomics.</title>
        <authorList>
            <person name="Schellenberg J."/>
            <person name="Thallinger G."/>
            <person name="Levin D.B."/>
            <person name="Zhang X."/>
            <person name="Alvare G."/>
            <person name="Fristensky B."/>
            <person name="Sparling R."/>
        </authorList>
    </citation>
    <scope>NUCLEOTIDE SEQUENCE [LARGE SCALE GENOMIC DNA]</scope>
    <source>
        <strain evidence="2 3">DSM 2910</strain>
    </source>
</reference>
<dbReference type="PIRSF" id="PIRSF019169">
    <property type="entry name" value="PilM"/>
    <property type="match status" value="1"/>
</dbReference>
<dbReference type="InterPro" id="IPR005883">
    <property type="entry name" value="PilM"/>
</dbReference>
<protein>
    <submittedName>
        <fullName evidence="2">Pilus assembly protein PilM</fullName>
    </submittedName>
</protein>
<dbReference type="GO" id="GO:0051301">
    <property type="term" value="P:cell division"/>
    <property type="evidence" value="ECO:0007669"/>
    <property type="project" value="InterPro"/>
</dbReference>
<dbReference type="InterPro" id="IPR050696">
    <property type="entry name" value="FtsA/MreB"/>
</dbReference>
<organism evidence="2 3">
    <name type="scientific">Thermoclostridium stercorarium subsp. thermolacticum DSM 2910</name>
    <dbReference type="NCBI Taxonomy" id="1121336"/>
    <lineage>
        <taxon>Bacteria</taxon>
        <taxon>Bacillati</taxon>
        <taxon>Bacillota</taxon>
        <taxon>Clostridia</taxon>
        <taxon>Eubacteriales</taxon>
        <taxon>Oscillospiraceae</taxon>
        <taxon>Thermoclostridium</taxon>
    </lineage>
</organism>
<dbReference type="CDD" id="cd24049">
    <property type="entry name" value="ASKHA_NBD_PilM"/>
    <property type="match status" value="1"/>
</dbReference>
<dbReference type="Gene3D" id="3.30.1490.300">
    <property type="match status" value="1"/>
</dbReference>
<accession>A0A1B1YCY0</accession>
<dbReference type="Proteomes" id="UP000092971">
    <property type="component" value="Chromosome"/>
</dbReference>
<dbReference type="Gene3D" id="3.30.420.40">
    <property type="match status" value="2"/>
</dbReference>
<dbReference type="PANTHER" id="PTHR32432:SF3">
    <property type="entry name" value="ETHANOLAMINE UTILIZATION PROTEIN EUTJ"/>
    <property type="match status" value="1"/>
</dbReference>
<proteinExistence type="predicted"/>
<feature type="domain" description="SHS2" evidence="1">
    <location>
        <begin position="11"/>
        <end position="175"/>
    </location>
</feature>
<dbReference type="InterPro" id="IPR043129">
    <property type="entry name" value="ATPase_NBD"/>
</dbReference>
<name>A0A1B1YCY0_THEST</name>
<dbReference type="OrthoDB" id="5291956at2"/>
<sequence length="365" mass="41171">MAVVDLFSNNFITIDIGFRYIKIVQVKKSKNNVLSVLNYGIGDTPKGCIKNGAIKDKDAVVAEISRVLREHNINSKEAKIVMSGTNIISRVIMIDKVPESEVDKKIWEEIRDTIPVDMNSNRIDYKLLGETVVDGQKKIKVFVTVVSKKIIDNYINILNQLKLKPIAVDIPSNSVSKFFKLDIDTGHDLKKPLNPRHDNNTCIVFDLGSETTIINILKDKTPEFNRVILKGSSKIDEEIIKELDLQPHEYHKAELYKKMYGLSTILTPCNEYLCSKAAMRVMDSIIKDIKMCIDFYLTRCNGEHPSKIFLIGGGSQMKGIEEYFEENLGLPAYRINVAKIGGLEFSPSLDKDRLNYLVNALGVAL</sequence>
<dbReference type="EMBL" id="CP014672">
    <property type="protein sequence ID" value="ANW98614.1"/>
    <property type="molecule type" value="Genomic_DNA"/>
</dbReference>
<dbReference type="AlphaFoldDB" id="A0A1B1YCY0"/>
<dbReference type="InterPro" id="IPR003494">
    <property type="entry name" value="SHS2_FtsA"/>
</dbReference>
<dbReference type="NCBIfam" id="TIGR01175">
    <property type="entry name" value="pilM"/>
    <property type="match status" value="1"/>
</dbReference>
<dbReference type="SUPFAM" id="SSF53067">
    <property type="entry name" value="Actin-like ATPase domain"/>
    <property type="match status" value="2"/>
</dbReference>
<dbReference type="SMART" id="SM00842">
    <property type="entry name" value="FtsA"/>
    <property type="match status" value="1"/>
</dbReference>
<dbReference type="Pfam" id="PF11104">
    <property type="entry name" value="PilM_2"/>
    <property type="match status" value="1"/>
</dbReference>
<evidence type="ECO:0000259" key="1">
    <source>
        <dbReference type="SMART" id="SM00842"/>
    </source>
</evidence>
<gene>
    <name evidence="2" type="ORF">CSTERTH_05985</name>
</gene>
<dbReference type="PANTHER" id="PTHR32432">
    <property type="entry name" value="CELL DIVISION PROTEIN FTSA-RELATED"/>
    <property type="match status" value="1"/>
</dbReference>
<evidence type="ECO:0000313" key="3">
    <source>
        <dbReference type="Proteomes" id="UP000092971"/>
    </source>
</evidence>
<evidence type="ECO:0000313" key="2">
    <source>
        <dbReference type="EMBL" id="ANW98614.1"/>
    </source>
</evidence>